<keyword evidence="4" id="KW-1185">Reference proteome</keyword>
<comment type="similarity">
    <text evidence="1">Belongs to the universal stress protein A family.</text>
</comment>
<proteinExistence type="inferred from homology"/>
<feature type="domain" description="UspA" evidence="2">
    <location>
        <begin position="1"/>
        <end position="136"/>
    </location>
</feature>
<dbReference type="InterPro" id="IPR014729">
    <property type="entry name" value="Rossmann-like_a/b/a_fold"/>
</dbReference>
<evidence type="ECO:0000313" key="3">
    <source>
        <dbReference type="EMBL" id="MFD0623246.1"/>
    </source>
</evidence>
<evidence type="ECO:0000259" key="2">
    <source>
        <dbReference type="Pfam" id="PF00582"/>
    </source>
</evidence>
<evidence type="ECO:0000313" key="4">
    <source>
        <dbReference type="Proteomes" id="UP001596915"/>
    </source>
</evidence>
<dbReference type="SUPFAM" id="SSF52402">
    <property type="entry name" value="Adenine nucleotide alpha hydrolases-like"/>
    <property type="match status" value="2"/>
</dbReference>
<comment type="caution">
    <text evidence="3">The sequence shown here is derived from an EMBL/GenBank/DDBJ whole genome shotgun (WGS) entry which is preliminary data.</text>
</comment>
<reference evidence="4" key="1">
    <citation type="journal article" date="2019" name="Int. J. Syst. Evol. Microbiol.">
        <title>The Global Catalogue of Microorganisms (GCM) 10K type strain sequencing project: providing services to taxonomists for standard genome sequencing and annotation.</title>
        <authorList>
            <consortium name="The Broad Institute Genomics Platform"/>
            <consortium name="The Broad Institute Genome Sequencing Center for Infectious Disease"/>
            <person name="Wu L."/>
            <person name="Ma J."/>
        </authorList>
    </citation>
    <scope>NUCLEOTIDE SEQUENCE [LARGE SCALE GENOMIC DNA]</scope>
    <source>
        <strain evidence="4">JCM 12607</strain>
    </source>
</reference>
<dbReference type="PANTHER" id="PTHR46553">
    <property type="entry name" value="ADENINE NUCLEOTIDE ALPHA HYDROLASES-LIKE SUPERFAMILY PROTEIN"/>
    <property type="match status" value="1"/>
</dbReference>
<dbReference type="Proteomes" id="UP001596915">
    <property type="component" value="Unassembled WGS sequence"/>
</dbReference>
<feature type="domain" description="UspA" evidence="2">
    <location>
        <begin position="154"/>
        <end position="288"/>
    </location>
</feature>
<dbReference type="InterPro" id="IPR006016">
    <property type="entry name" value="UspA"/>
</dbReference>
<dbReference type="PRINTS" id="PR01438">
    <property type="entry name" value="UNVRSLSTRESS"/>
</dbReference>
<dbReference type="PANTHER" id="PTHR46553:SF3">
    <property type="entry name" value="ADENINE NUCLEOTIDE ALPHA HYDROLASES-LIKE SUPERFAMILY PROTEIN"/>
    <property type="match status" value="1"/>
</dbReference>
<organism evidence="3 4">
    <name type="scientific">Streptomyces sanglieri</name>
    <dbReference type="NCBI Taxonomy" id="193460"/>
    <lineage>
        <taxon>Bacteria</taxon>
        <taxon>Bacillati</taxon>
        <taxon>Actinomycetota</taxon>
        <taxon>Actinomycetes</taxon>
        <taxon>Kitasatosporales</taxon>
        <taxon>Streptomycetaceae</taxon>
        <taxon>Streptomyces</taxon>
    </lineage>
</organism>
<dbReference type="EMBL" id="JBHTGL010000008">
    <property type="protein sequence ID" value="MFD0623246.1"/>
    <property type="molecule type" value="Genomic_DNA"/>
</dbReference>
<name>A0ABW2WNX3_9ACTN</name>
<accession>A0ABW2WNX3</accession>
<dbReference type="InterPro" id="IPR006015">
    <property type="entry name" value="Universal_stress_UspA"/>
</dbReference>
<evidence type="ECO:0000256" key="1">
    <source>
        <dbReference type="ARBA" id="ARBA00008791"/>
    </source>
</evidence>
<sequence>MNRRIVVGLDGSAESVAAAHWAAREALLRRVPLHLVHAEIWDPPLIVAAAGSEERRQAARTLLREASDELLDKHPQLDISAESFDGQPAASLAHATAGASMLVLGSRGLGTLRGFVLGSVGMAVVHSVEQPVVLVRASEDALPHVQGRHLDRGVVVGVDTGRPCDALLSFAFDEASRRGCTLHALHSWMLPPLAGSGAAYNPEVNARIAQLKRTGLDDILRPWQDMYPGVDLDAQVAVGPCAEQLLEAGSEAGLMVVGRRIRRSSVGTHIGPVAHAILHHSTAPVAVIAHE</sequence>
<dbReference type="Pfam" id="PF00582">
    <property type="entry name" value="Usp"/>
    <property type="match status" value="2"/>
</dbReference>
<protein>
    <submittedName>
        <fullName evidence="3">Universal stress protein</fullName>
    </submittedName>
</protein>
<gene>
    <name evidence="3" type="ORF">ACFQ2K_10990</name>
</gene>
<dbReference type="Gene3D" id="3.40.50.620">
    <property type="entry name" value="HUPs"/>
    <property type="match status" value="2"/>
</dbReference>